<feature type="domain" description="Methionyl/Leucyl tRNA synthetase" evidence="11">
    <location>
        <begin position="4"/>
        <end position="365"/>
    </location>
</feature>
<reference evidence="13 14" key="1">
    <citation type="journal article" date="2023" name="Elife">
        <title>Identification of key yeast species and microbe-microbe interactions impacting larval growth of Drosophila in the wild.</title>
        <authorList>
            <person name="Mure A."/>
            <person name="Sugiura Y."/>
            <person name="Maeda R."/>
            <person name="Honda K."/>
            <person name="Sakurai N."/>
            <person name="Takahashi Y."/>
            <person name="Watada M."/>
            <person name="Katoh T."/>
            <person name="Gotoh A."/>
            <person name="Gotoh Y."/>
            <person name="Taniguchi I."/>
            <person name="Nakamura K."/>
            <person name="Hayashi T."/>
            <person name="Katayama T."/>
            <person name="Uemura T."/>
            <person name="Hattori Y."/>
        </authorList>
    </citation>
    <scope>NUCLEOTIDE SEQUENCE [LARGE SCALE GENOMIC DNA]</scope>
    <source>
        <strain evidence="13 14">SB-73</strain>
    </source>
</reference>
<dbReference type="Gene3D" id="3.40.50.620">
    <property type="entry name" value="HUPs"/>
    <property type="match status" value="1"/>
</dbReference>
<accession>A0AAV5RJF0</accession>
<evidence type="ECO:0000256" key="10">
    <source>
        <dbReference type="RuleBase" id="RU363039"/>
    </source>
</evidence>
<dbReference type="NCBIfam" id="TIGR00398">
    <property type="entry name" value="metG"/>
    <property type="match status" value="1"/>
</dbReference>
<evidence type="ECO:0000256" key="5">
    <source>
        <dbReference type="ARBA" id="ARBA00022840"/>
    </source>
</evidence>
<dbReference type="GO" id="GO:0005739">
    <property type="term" value="C:mitochondrion"/>
    <property type="evidence" value="ECO:0007669"/>
    <property type="project" value="UniProtKB-ARBA"/>
</dbReference>
<evidence type="ECO:0000259" key="11">
    <source>
        <dbReference type="Pfam" id="PF09334"/>
    </source>
</evidence>
<evidence type="ECO:0000313" key="13">
    <source>
        <dbReference type="EMBL" id="GMM51278.1"/>
    </source>
</evidence>
<dbReference type="InterPro" id="IPR041872">
    <property type="entry name" value="Anticodon_Met"/>
</dbReference>
<dbReference type="SUPFAM" id="SSF47323">
    <property type="entry name" value="Anticodon-binding domain of a subclass of class I aminoacyl-tRNA synthetases"/>
    <property type="match status" value="1"/>
</dbReference>
<keyword evidence="14" id="KW-1185">Reference proteome</keyword>
<protein>
    <recommendedName>
        <fullName evidence="9">Probable methionine--tRNA ligase, mitochondrial</fullName>
        <ecNumber evidence="2">6.1.1.10</ecNumber>
    </recommendedName>
</protein>
<keyword evidence="3 10" id="KW-0436">Ligase</keyword>
<dbReference type="CDD" id="cd00814">
    <property type="entry name" value="MetRS_core"/>
    <property type="match status" value="1"/>
</dbReference>
<evidence type="ECO:0000256" key="4">
    <source>
        <dbReference type="ARBA" id="ARBA00022741"/>
    </source>
</evidence>
<dbReference type="GO" id="GO:0006431">
    <property type="term" value="P:methionyl-tRNA aminoacylation"/>
    <property type="evidence" value="ECO:0007669"/>
    <property type="project" value="InterPro"/>
</dbReference>
<keyword evidence="5 10" id="KW-0067">ATP-binding</keyword>
<dbReference type="Proteomes" id="UP001362899">
    <property type="component" value="Unassembled WGS sequence"/>
</dbReference>
<dbReference type="Gene3D" id="2.170.220.10">
    <property type="match status" value="1"/>
</dbReference>
<keyword evidence="6 10" id="KW-0648">Protein biosynthesis</keyword>
<evidence type="ECO:0000313" key="14">
    <source>
        <dbReference type="Proteomes" id="UP001362899"/>
    </source>
</evidence>
<dbReference type="InterPro" id="IPR014758">
    <property type="entry name" value="Met-tRNA_synth"/>
</dbReference>
<dbReference type="GO" id="GO:0005524">
    <property type="term" value="F:ATP binding"/>
    <property type="evidence" value="ECO:0007669"/>
    <property type="project" value="UniProtKB-KW"/>
</dbReference>
<dbReference type="InterPro" id="IPR033911">
    <property type="entry name" value="MetRS_core"/>
</dbReference>
<evidence type="ECO:0000256" key="9">
    <source>
        <dbReference type="ARBA" id="ARBA00068817"/>
    </source>
</evidence>
<evidence type="ECO:0000256" key="1">
    <source>
        <dbReference type="ARBA" id="ARBA00005594"/>
    </source>
</evidence>
<dbReference type="PANTHER" id="PTHR43326">
    <property type="entry name" value="METHIONYL-TRNA SYNTHETASE"/>
    <property type="match status" value="1"/>
</dbReference>
<dbReference type="InterPro" id="IPR014729">
    <property type="entry name" value="Rossmann-like_a/b/a_fold"/>
</dbReference>
<evidence type="ECO:0000256" key="6">
    <source>
        <dbReference type="ARBA" id="ARBA00022917"/>
    </source>
</evidence>
<keyword evidence="4 10" id="KW-0547">Nucleotide-binding</keyword>
<comment type="catalytic activity">
    <reaction evidence="8">
        <text>tRNA(Met) + L-methionine + ATP = L-methionyl-tRNA(Met) + AMP + diphosphate</text>
        <dbReference type="Rhea" id="RHEA:13481"/>
        <dbReference type="Rhea" id="RHEA-COMP:9667"/>
        <dbReference type="Rhea" id="RHEA-COMP:9698"/>
        <dbReference type="ChEBI" id="CHEBI:30616"/>
        <dbReference type="ChEBI" id="CHEBI:33019"/>
        <dbReference type="ChEBI" id="CHEBI:57844"/>
        <dbReference type="ChEBI" id="CHEBI:78442"/>
        <dbReference type="ChEBI" id="CHEBI:78530"/>
        <dbReference type="ChEBI" id="CHEBI:456215"/>
        <dbReference type="EC" id="6.1.1.10"/>
    </reaction>
</comment>
<dbReference type="InterPro" id="IPR015413">
    <property type="entry name" value="Methionyl/Leucyl_tRNA_Synth"/>
</dbReference>
<evidence type="ECO:0000256" key="3">
    <source>
        <dbReference type="ARBA" id="ARBA00022598"/>
    </source>
</evidence>
<comment type="caution">
    <text evidence="13">The sequence shown here is derived from an EMBL/GenBank/DDBJ whole genome shotgun (WGS) entry which is preliminary data.</text>
</comment>
<dbReference type="InterPro" id="IPR023457">
    <property type="entry name" value="Met-tRNA_synth_2"/>
</dbReference>
<evidence type="ECO:0000259" key="12">
    <source>
        <dbReference type="Pfam" id="PF19303"/>
    </source>
</evidence>
<evidence type="ECO:0000256" key="7">
    <source>
        <dbReference type="ARBA" id="ARBA00023146"/>
    </source>
</evidence>
<dbReference type="EMBL" id="BTGC01000003">
    <property type="protein sequence ID" value="GMM51278.1"/>
    <property type="molecule type" value="Genomic_DNA"/>
</dbReference>
<evidence type="ECO:0000256" key="8">
    <source>
        <dbReference type="ARBA" id="ARBA00047364"/>
    </source>
</evidence>
<dbReference type="Pfam" id="PF19303">
    <property type="entry name" value="Anticodon_3"/>
    <property type="match status" value="1"/>
</dbReference>
<dbReference type="GO" id="GO:0004825">
    <property type="term" value="F:methionine-tRNA ligase activity"/>
    <property type="evidence" value="ECO:0007669"/>
    <property type="project" value="UniProtKB-EC"/>
</dbReference>
<comment type="similarity">
    <text evidence="1 10">Belongs to the class-I aminoacyl-tRNA synthetase family.</text>
</comment>
<proteinExistence type="inferred from homology"/>
<dbReference type="AlphaFoldDB" id="A0AAV5RJF0"/>
<dbReference type="InterPro" id="IPR009080">
    <property type="entry name" value="tRNAsynth_Ia_anticodon-bd"/>
</dbReference>
<dbReference type="Gene3D" id="1.10.730.10">
    <property type="entry name" value="Isoleucyl-tRNA Synthetase, Domain 1"/>
    <property type="match status" value="1"/>
</dbReference>
<dbReference type="FunFam" id="2.170.220.10:FF:000001">
    <property type="entry name" value="methionine--tRNA ligase, mitochondrial"/>
    <property type="match status" value="1"/>
</dbReference>
<dbReference type="SUPFAM" id="SSF52374">
    <property type="entry name" value="Nucleotidylyl transferase"/>
    <property type="match status" value="1"/>
</dbReference>
<organism evidence="13 14">
    <name type="scientific">Starmerella bacillaris</name>
    <name type="common">Yeast</name>
    <name type="synonym">Candida zemplinina</name>
    <dbReference type="NCBI Taxonomy" id="1247836"/>
    <lineage>
        <taxon>Eukaryota</taxon>
        <taxon>Fungi</taxon>
        <taxon>Dikarya</taxon>
        <taxon>Ascomycota</taxon>
        <taxon>Saccharomycotina</taxon>
        <taxon>Dipodascomycetes</taxon>
        <taxon>Dipodascales</taxon>
        <taxon>Trichomonascaceae</taxon>
        <taxon>Starmerella</taxon>
    </lineage>
</organism>
<feature type="domain" description="Methionyl-tRNA synthetase anticodon-binding" evidence="12">
    <location>
        <begin position="404"/>
        <end position="493"/>
    </location>
</feature>
<dbReference type="Pfam" id="PF09334">
    <property type="entry name" value="tRNA-synt_1g"/>
    <property type="match status" value="1"/>
</dbReference>
<gene>
    <name evidence="13" type="ORF">DASB73_022360</name>
</gene>
<dbReference type="PANTHER" id="PTHR43326:SF1">
    <property type="entry name" value="METHIONINE--TRNA LIGASE, MITOCHONDRIAL"/>
    <property type="match status" value="1"/>
</dbReference>
<dbReference type="PRINTS" id="PR01041">
    <property type="entry name" value="TRNASYNTHMET"/>
</dbReference>
<keyword evidence="7 10" id="KW-0030">Aminoacyl-tRNA synthetase</keyword>
<dbReference type="EC" id="6.1.1.10" evidence="2"/>
<name>A0AAV5RJF0_STABA</name>
<sequence length="518" mass="58649">MKTLLTTPIFYVNAAPHLGHLYSIVLTDVARRWKLLNGVDSVMSTGTDEHGTKIARAAESKNMAPKQHADILSAQFQKLSKMAGANATFIRTTSDLHHKHATDLWNKLKAKEVLYRGQHSGFYCVSDECFYSPDELIKDENGNLLSRLSGNPVEWHEEQNWFFQLSKFQNKLIELFETQKDFVLPPSRQKSILDELKHTKLKDLSVSRPKSRVSWGVPVPKDSSLNSASGEMEDTMYVWFDALANYLTASTINGGCEPFIHVVGKDIQKFHTIFWPAFLMAAGEPLPEKVVIHSHWTVDGVKMSKSKGNVVDPFSLIESLGVDGMRYALCIDANLENDSAFNMERAIERHNVNLVNKWSNLASRVCSPAFNLPQALKRMSDLKTGKVNDNPKLLEEINALVENDALLEKCSQAANAYEFGKYLQVLNNAAMDANERLQLAEPWKNENKNKDESIFALVEAIDTCRIIAILLQPVCPNYAFDMLDRLQIPKERRNINYAQRFADLDYIPDFKPVVTRIK</sequence>
<evidence type="ECO:0000256" key="2">
    <source>
        <dbReference type="ARBA" id="ARBA00012838"/>
    </source>
</evidence>